<dbReference type="Proteomes" id="UP001249851">
    <property type="component" value="Unassembled WGS sequence"/>
</dbReference>
<evidence type="ECO:0000313" key="2">
    <source>
        <dbReference type="Proteomes" id="UP001249851"/>
    </source>
</evidence>
<sequence>MLCWRGGNSQSQWKKEESFQTKFESLKAILDPGTFARDFGSKQETGSLDDIQEWKNISFTIQDAIFEEDENERITTYMMSSANFGGFSCAICLGLHLEWVIKLTLITVDHSAMLFGQHRSFQLFSNQWFETSHKEQRRFCYQATNHDSSADGQSSEKAHMSRYFWLLPLSIGREERLWEIHKLKVSSLLFVAVDGERQMSVGLRVGTAWMQLVTNLFFKLFGEDYLKYVYSTDHGTQIEEVSDSSRCFTLQS</sequence>
<comment type="caution">
    <text evidence="1">The sequence shown here is derived from an EMBL/GenBank/DDBJ whole genome shotgun (WGS) entry which is preliminary data.</text>
</comment>
<reference evidence="1" key="2">
    <citation type="journal article" date="2023" name="Science">
        <title>Genomic signatures of disease resistance in endangered staghorn corals.</title>
        <authorList>
            <person name="Vollmer S.V."/>
            <person name="Selwyn J.D."/>
            <person name="Despard B.A."/>
            <person name="Roesel C.L."/>
        </authorList>
    </citation>
    <scope>NUCLEOTIDE SEQUENCE</scope>
    <source>
        <strain evidence="1">K2</strain>
    </source>
</reference>
<evidence type="ECO:0000313" key="1">
    <source>
        <dbReference type="EMBL" id="KAK2555470.1"/>
    </source>
</evidence>
<gene>
    <name evidence="1" type="ORF">P5673_022805</name>
</gene>
<dbReference type="EMBL" id="JARQWQ010000062">
    <property type="protein sequence ID" value="KAK2555470.1"/>
    <property type="molecule type" value="Genomic_DNA"/>
</dbReference>
<keyword evidence="2" id="KW-1185">Reference proteome</keyword>
<proteinExistence type="predicted"/>
<protein>
    <submittedName>
        <fullName evidence="1">Uncharacterized protein</fullName>
    </submittedName>
</protein>
<name>A0AAD9UZN4_ACRCE</name>
<accession>A0AAD9UZN4</accession>
<dbReference type="AlphaFoldDB" id="A0AAD9UZN4"/>
<reference evidence="1" key="1">
    <citation type="journal article" date="2023" name="G3 (Bethesda)">
        <title>Whole genome assembly and annotation of the endangered Caribbean coral Acropora cervicornis.</title>
        <authorList>
            <person name="Selwyn J.D."/>
            <person name="Vollmer S.V."/>
        </authorList>
    </citation>
    <scope>NUCLEOTIDE SEQUENCE</scope>
    <source>
        <strain evidence="1">K2</strain>
    </source>
</reference>
<organism evidence="1 2">
    <name type="scientific">Acropora cervicornis</name>
    <name type="common">Staghorn coral</name>
    <dbReference type="NCBI Taxonomy" id="6130"/>
    <lineage>
        <taxon>Eukaryota</taxon>
        <taxon>Metazoa</taxon>
        <taxon>Cnidaria</taxon>
        <taxon>Anthozoa</taxon>
        <taxon>Hexacorallia</taxon>
        <taxon>Scleractinia</taxon>
        <taxon>Astrocoeniina</taxon>
        <taxon>Acroporidae</taxon>
        <taxon>Acropora</taxon>
    </lineage>
</organism>